<protein>
    <submittedName>
        <fullName evidence="15">Cytochrome P450 6FP7</fullName>
    </submittedName>
</protein>
<dbReference type="GO" id="GO:0020037">
    <property type="term" value="F:heme binding"/>
    <property type="evidence" value="ECO:0007669"/>
    <property type="project" value="InterPro"/>
</dbReference>
<evidence type="ECO:0000256" key="12">
    <source>
        <dbReference type="ARBA" id="ARBA00023136"/>
    </source>
</evidence>
<dbReference type="PRINTS" id="PR00463">
    <property type="entry name" value="EP450I"/>
</dbReference>
<evidence type="ECO:0000256" key="7">
    <source>
        <dbReference type="ARBA" id="ARBA00022824"/>
    </source>
</evidence>
<dbReference type="InterPro" id="IPR002401">
    <property type="entry name" value="Cyt_P450_E_grp-I"/>
</dbReference>
<dbReference type="EMBL" id="KF886537">
    <property type="protein sequence ID" value="AHU88028.1"/>
    <property type="molecule type" value="mRNA"/>
</dbReference>
<dbReference type="InterPro" id="IPR001128">
    <property type="entry name" value="Cyt_P450"/>
</dbReference>
<evidence type="ECO:0000256" key="8">
    <source>
        <dbReference type="ARBA" id="ARBA00022848"/>
    </source>
</evidence>
<sequence>MFIRNVRSRNNCSQNGVSINAFCCNFSNIPLHLDEAQKIYSFWDDCGVKTPPFSYIWGHLRTPYLNGALANRVKHMYNYLKLNGLKHGGFYLFQEPLYVPMDLDICKAIIQTDFQHFVDRGGFVVEGDPLTAQLLNLKGRQWKAMRSKLTPTFSSGKMKIMFETMLECSHGLKKVMDELQSTQVDIKDVLGRFSTDVIGTCCFGIECNSLTEPENEFRLKGKFVFDRSRDFWFQIHLKLLTYFPKLMGFFNMKYFPNHLTEFFFGIVKNTVEYREKYGITCNDLMDLLIKIKNKDQLTTGEVNMNGDSSQDIQKFTIDDIVAESFLFFLAGFETASTAMTFCLFELASNKDIQHKLRKEINEVLKKFDGRITYEAIMNMPYLDKVLQESLRKHPPAPAFRRICTIPYRVPGTDIVLRTGANVVIPVYGFHHDPLYYPDPDKFDPERFSEENMKKRHPMAYLPFGEGPRMCIGMRFAMMEQKIAIITLVKNYEFEIGSNTIIPLKWSSQNFILSAIGEIWLKHKKIES</sequence>
<dbReference type="Gene3D" id="1.10.630.10">
    <property type="entry name" value="Cytochrome P450"/>
    <property type="match status" value="1"/>
</dbReference>
<evidence type="ECO:0000256" key="9">
    <source>
        <dbReference type="ARBA" id="ARBA00023002"/>
    </source>
</evidence>
<evidence type="ECO:0000256" key="5">
    <source>
        <dbReference type="ARBA" id="ARBA00022617"/>
    </source>
</evidence>
<keyword evidence="6 13" id="KW-0479">Metal-binding</keyword>
<evidence type="ECO:0000256" key="3">
    <source>
        <dbReference type="ARBA" id="ARBA00004406"/>
    </source>
</evidence>
<comment type="similarity">
    <text evidence="4 14">Belongs to the cytochrome P450 family.</text>
</comment>
<dbReference type="CDD" id="cd11056">
    <property type="entry name" value="CYP6-like"/>
    <property type="match status" value="1"/>
</dbReference>
<keyword evidence="7" id="KW-0256">Endoplasmic reticulum</keyword>
<dbReference type="SUPFAM" id="SSF48264">
    <property type="entry name" value="Cytochrome P450"/>
    <property type="match status" value="1"/>
</dbReference>
<keyword evidence="8" id="KW-0492">Microsome</keyword>
<dbReference type="PRINTS" id="PR00385">
    <property type="entry name" value="P450"/>
</dbReference>
<proteinExistence type="evidence at transcript level"/>
<evidence type="ECO:0000256" key="2">
    <source>
        <dbReference type="ARBA" id="ARBA00004174"/>
    </source>
</evidence>
<name>X4R8A1_9CUCU</name>
<keyword evidence="9 14" id="KW-0560">Oxidoreductase</keyword>
<evidence type="ECO:0000256" key="6">
    <source>
        <dbReference type="ARBA" id="ARBA00022723"/>
    </source>
</evidence>
<evidence type="ECO:0000256" key="10">
    <source>
        <dbReference type="ARBA" id="ARBA00023004"/>
    </source>
</evidence>
<dbReference type="GO" id="GO:0005789">
    <property type="term" value="C:endoplasmic reticulum membrane"/>
    <property type="evidence" value="ECO:0007669"/>
    <property type="project" value="UniProtKB-SubCell"/>
</dbReference>
<dbReference type="PANTHER" id="PTHR24292">
    <property type="entry name" value="CYTOCHROME P450"/>
    <property type="match status" value="1"/>
</dbReference>
<keyword evidence="11 14" id="KW-0503">Monooxygenase</keyword>
<organism evidence="15">
    <name type="scientific">Propylea japonica</name>
    <dbReference type="NCBI Taxonomy" id="158624"/>
    <lineage>
        <taxon>Eukaryota</taxon>
        <taxon>Metazoa</taxon>
        <taxon>Ecdysozoa</taxon>
        <taxon>Arthropoda</taxon>
        <taxon>Hexapoda</taxon>
        <taxon>Insecta</taxon>
        <taxon>Pterygota</taxon>
        <taxon>Neoptera</taxon>
        <taxon>Endopterygota</taxon>
        <taxon>Coleoptera</taxon>
        <taxon>Polyphaga</taxon>
        <taxon>Cucujiformia</taxon>
        <taxon>Coccinelloidea</taxon>
        <taxon>Coccinellidae</taxon>
        <taxon>Coccinellinae</taxon>
        <taxon>Coccinellini</taxon>
        <taxon>Propylea</taxon>
    </lineage>
</organism>
<dbReference type="GO" id="GO:0016705">
    <property type="term" value="F:oxidoreductase activity, acting on paired donors, with incorporation or reduction of molecular oxygen"/>
    <property type="evidence" value="ECO:0007669"/>
    <property type="project" value="InterPro"/>
</dbReference>
<dbReference type="Pfam" id="PF00067">
    <property type="entry name" value="p450"/>
    <property type="match status" value="1"/>
</dbReference>
<evidence type="ECO:0000313" key="15">
    <source>
        <dbReference type="EMBL" id="AHU88028.1"/>
    </source>
</evidence>
<evidence type="ECO:0000256" key="14">
    <source>
        <dbReference type="RuleBase" id="RU000461"/>
    </source>
</evidence>
<comment type="cofactor">
    <cofactor evidence="1 13">
        <name>heme</name>
        <dbReference type="ChEBI" id="CHEBI:30413"/>
    </cofactor>
</comment>
<keyword evidence="10 13" id="KW-0408">Iron</keyword>
<evidence type="ECO:0000256" key="1">
    <source>
        <dbReference type="ARBA" id="ARBA00001971"/>
    </source>
</evidence>
<feature type="binding site" description="axial binding residue" evidence="13">
    <location>
        <position position="470"/>
    </location>
    <ligand>
        <name>heme</name>
        <dbReference type="ChEBI" id="CHEBI:30413"/>
    </ligand>
    <ligandPart>
        <name>Fe</name>
        <dbReference type="ChEBI" id="CHEBI:18248"/>
    </ligandPart>
</feature>
<comment type="subcellular location">
    <subcellularLocation>
        <location evidence="3">Endoplasmic reticulum membrane</location>
        <topology evidence="3">Peripheral membrane protein</topology>
    </subcellularLocation>
    <subcellularLocation>
        <location evidence="2">Microsome membrane</location>
        <topology evidence="2">Peripheral membrane protein</topology>
    </subcellularLocation>
</comment>
<evidence type="ECO:0000256" key="4">
    <source>
        <dbReference type="ARBA" id="ARBA00010617"/>
    </source>
</evidence>
<reference evidence="15" key="1">
    <citation type="submission" date="2013-11" db="EMBL/GenBank/DDBJ databases">
        <title>Overexpression of CYP6FP7 associated with an imidacloprid-resistant strain of Propylaea japonica.</title>
        <authorList>
            <person name="Kong D."/>
            <person name="Ren S."/>
        </authorList>
    </citation>
    <scope>NUCLEOTIDE SEQUENCE</scope>
</reference>
<keyword evidence="5 13" id="KW-0349">Heme</keyword>
<accession>X4R8A1</accession>
<dbReference type="InterPro" id="IPR050476">
    <property type="entry name" value="Insect_CytP450_Detox"/>
</dbReference>
<dbReference type="GO" id="GO:0004497">
    <property type="term" value="F:monooxygenase activity"/>
    <property type="evidence" value="ECO:0007669"/>
    <property type="project" value="UniProtKB-KW"/>
</dbReference>
<dbReference type="PROSITE" id="PS00086">
    <property type="entry name" value="CYTOCHROME_P450"/>
    <property type="match status" value="1"/>
</dbReference>
<dbReference type="InterPro" id="IPR036396">
    <property type="entry name" value="Cyt_P450_sf"/>
</dbReference>
<dbReference type="PANTHER" id="PTHR24292:SF100">
    <property type="entry name" value="CYTOCHROME P450 6A16, ISOFORM B-RELATED"/>
    <property type="match status" value="1"/>
</dbReference>
<evidence type="ECO:0000256" key="13">
    <source>
        <dbReference type="PIRSR" id="PIRSR602401-1"/>
    </source>
</evidence>
<dbReference type="AlphaFoldDB" id="X4R8A1"/>
<gene>
    <name evidence="15" type="primary">CYP6FP7</name>
</gene>
<dbReference type="InterPro" id="IPR017972">
    <property type="entry name" value="Cyt_P450_CS"/>
</dbReference>
<dbReference type="FunFam" id="1.10.630.10:FF:000042">
    <property type="entry name" value="Cytochrome P450"/>
    <property type="match status" value="1"/>
</dbReference>
<dbReference type="GO" id="GO:0005506">
    <property type="term" value="F:iron ion binding"/>
    <property type="evidence" value="ECO:0007669"/>
    <property type="project" value="InterPro"/>
</dbReference>
<keyword evidence="12" id="KW-0472">Membrane</keyword>
<evidence type="ECO:0000256" key="11">
    <source>
        <dbReference type="ARBA" id="ARBA00023033"/>
    </source>
</evidence>